<reference evidence="2 3" key="1">
    <citation type="journal article" date="2019" name="Nat. Ecol. Evol.">
        <title>Megaphylogeny resolves global patterns of mushroom evolution.</title>
        <authorList>
            <person name="Varga T."/>
            <person name="Krizsan K."/>
            <person name="Foldi C."/>
            <person name="Dima B."/>
            <person name="Sanchez-Garcia M."/>
            <person name="Sanchez-Ramirez S."/>
            <person name="Szollosi G.J."/>
            <person name="Szarkandi J.G."/>
            <person name="Papp V."/>
            <person name="Albert L."/>
            <person name="Andreopoulos W."/>
            <person name="Angelini C."/>
            <person name="Antonin V."/>
            <person name="Barry K.W."/>
            <person name="Bougher N.L."/>
            <person name="Buchanan P."/>
            <person name="Buyck B."/>
            <person name="Bense V."/>
            <person name="Catcheside P."/>
            <person name="Chovatia M."/>
            <person name="Cooper J."/>
            <person name="Damon W."/>
            <person name="Desjardin D."/>
            <person name="Finy P."/>
            <person name="Geml J."/>
            <person name="Haridas S."/>
            <person name="Hughes K."/>
            <person name="Justo A."/>
            <person name="Karasinski D."/>
            <person name="Kautmanova I."/>
            <person name="Kiss B."/>
            <person name="Kocsube S."/>
            <person name="Kotiranta H."/>
            <person name="LaButti K.M."/>
            <person name="Lechner B.E."/>
            <person name="Liimatainen K."/>
            <person name="Lipzen A."/>
            <person name="Lukacs Z."/>
            <person name="Mihaltcheva S."/>
            <person name="Morgado L.N."/>
            <person name="Niskanen T."/>
            <person name="Noordeloos M.E."/>
            <person name="Ohm R.A."/>
            <person name="Ortiz-Santana B."/>
            <person name="Ovrebo C."/>
            <person name="Racz N."/>
            <person name="Riley R."/>
            <person name="Savchenko A."/>
            <person name="Shiryaev A."/>
            <person name="Soop K."/>
            <person name="Spirin V."/>
            <person name="Szebenyi C."/>
            <person name="Tomsovsky M."/>
            <person name="Tulloss R.E."/>
            <person name="Uehling J."/>
            <person name="Grigoriev I.V."/>
            <person name="Vagvolgyi C."/>
            <person name="Papp T."/>
            <person name="Martin F.M."/>
            <person name="Miettinen O."/>
            <person name="Hibbett D.S."/>
            <person name="Nagy L.G."/>
        </authorList>
    </citation>
    <scope>NUCLEOTIDE SEQUENCE [LARGE SCALE GENOMIC DNA]</scope>
    <source>
        <strain evidence="2 3">HHB13444</strain>
    </source>
</reference>
<gene>
    <name evidence="2" type="ORF">K466DRAFT_392183</name>
</gene>
<dbReference type="InParanoid" id="A0A5C3NS65"/>
<keyword evidence="3" id="KW-1185">Reference proteome</keyword>
<name>A0A5C3NS65_9APHY</name>
<accession>A0A5C3NS65</accession>
<evidence type="ECO:0000256" key="1">
    <source>
        <dbReference type="SAM" id="Phobius"/>
    </source>
</evidence>
<dbReference type="Proteomes" id="UP000308197">
    <property type="component" value="Unassembled WGS sequence"/>
</dbReference>
<feature type="transmembrane region" description="Helical" evidence="1">
    <location>
        <begin position="42"/>
        <end position="61"/>
    </location>
</feature>
<keyword evidence="1" id="KW-1133">Transmembrane helix</keyword>
<organism evidence="2 3">
    <name type="scientific">Polyporus arcularius HHB13444</name>
    <dbReference type="NCBI Taxonomy" id="1314778"/>
    <lineage>
        <taxon>Eukaryota</taxon>
        <taxon>Fungi</taxon>
        <taxon>Dikarya</taxon>
        <taxon>Basidiomycota</taxon>
        <taxon>Agaricomycotina</taxon>
        <taxon>Agaricomycetes</taxon>
        <taxon>Polyporales</taxon>
        <taxon>Polyporaceae</taxon>
        <taxon>Polyporus</taxon>
    </lineage>
</organism>
<keyword evidence="1" id="KW-0472">Membrane</keyword>
<protein>
    <submittedName>
        <fullName evidence="2">Uncharacterized protein</fullName>
    </submittedName>
</protein>
<sequence length="192" mass="21736">MLFLSNSCATLTNAIAAFSVLQYIPWAAFACLRTYALCEHHCWTVATVVFLLSSVPIGTNFSRYRWLGSTTIPVLSCLPEAAIPEELVVTWRATYYGSKAQASGVTRRPSFSNVLLQDGTIYFLYVTIFTEPITAILISRFILDLQEVQPRSRSIALRPGDCTSEFCQLCQDHWSSRLVSGFVTRWHRDNHW</sequence>
<dbReference type="EMBL" id="ML211832">
    <property type="protein sequence ID" value="TFK80165.1"/>
    <property type="molecule type" value="Genomic_DNA"/>
</dbReference>
<feature type="transmembrane region" description="Helical" evidence="1">
    <location>
        <begin position="122"/>
        <end position="143"/>
    </location>
</feature>
<evidence type="ECO:0000313" key="3">
    <source>
        <dbReference type="Proteomes" id="UP000308197"/>
    </source>
</evidence>
<feature type="transmembrane region" description="Helical" evidence="1">
    <location>
        <begin position="12"/>
        <end position="35"/>
    </location>
</feature>
<evidence type="ECO:0000313" key="2">
    <source>
        <dbReference type="EMBL" id="TFK80165.1"/>
    </source>
</evidence>
<proteinExistence type="predicted"/>
<keyword evidence="1" id="KW-0812">Transmembrane</keyword>
<dbReference type="AlphaFoldDB" id="A0A5C3NS65"/>